<comment type="similarity">
    <text evidence="10">Belongs to the PlsX family.</text>
</comment>
<keyword evidence="2 10" id="KW-0963">Cytoplasm</keyword>
<evidence type="ECO:0000256" key="9">
    <source>
        <dbReference type="ARBA" id="ARBA00046608"/>
    </source>
</evidence>
<dbReference type="EC" id="2.3.1.274" evidence="8 10"/>
<dbReference type="Gene3D" id="3.40.718.10">
    <property type="entry name" value="Isopropylmalate Dehydrogenase"/>
    <property type="match status" value="1"/>
</dbReference>
<keyword evidence="12" id="KW-1185">Reference proteome</keyword>
<evidence type="ECO:0000256" key="6">
    <source>
        <dbReference type="ARBA" id="ARBA00023209"/>
    </source>
</evidence>
<dbReference type="PANTHER" id="PTHR30100:SF1">
    <property type="entry name" value="PHOSPHATE ACYLTRANSFERASE"/>
    <property type="match status" value="1"/>
</dbReference>
<evidence type="ECO:0000256" key="7">
    <source>
        <dbReference type="ARBA" id="ARBA00023264"/>
    </source>
</evidence>
<dbReference type="NCBIfam" id="TIGR00182">
    <property type="entry name" value="plsX"/>
    <property type="match status" value="1"/>
</dbReference>
<evidence type="ECO:0000256" key="10">
    <source>
        <dbReference type="HAMAP-Rule" id="MF_00019"/>
    </source>
</evidence>
<keyword evidence="7 10" id="KW-1208">Phospholipid metabolism</keyword>
<keyword evidence="4 10" id="KW-0808">Transferase</keyword>
<evidence type="ECO:0000256" key="4">
    <source>
        <dbReference type="ARBA" id="ARBA00022679"/>
    </source>
</evidence>
<sequence>MIRLSVDAMGGDFAPESIIAGVFQALLKVNDLFIYLYGDANKINDILKNISGSNHYQLLSQRIKIIHTPFYLDMGIKYVREEIRDNPKHSMFLALEAARKNQVDGVISAGPTQALVLSSYLMIGTVGNMKRISLAPIFTSLDNKTRILLDAGANIETKPEDLLSFAICASVLAQDFLNISTPIVKLLNIGIEGDKGRHLEIETFKLLKANPNIFFKGNEEPQNIFHTEADILLSDGYTSNILLKTHKGLTDMFGTVFKEVLTENLAKKIVSRVFFQKKIQTIFKKLDSKEIGGAILLGLNKIVIKAHGNSKSYAFYKAIMQAKLLVEQGFLAKILKKFQ</sequence>
<comment type="subunit">
    <text evidence="9 10">Homodimer. Probably interacts with PlsY.</text>
</comment>
<keyword evidence="11" id="KW-0012">Acyltransferase</keyword>
<dbReference type="Proteomes" id="UP001172036">
    <property type="component" value="Unassembled WGS sequence"/>
</dbReference>
<evidence type="ECO:0000256" key="1">
    <source>
        <dbReference type="ARBA" id="ARBA00001232"/>
    </source>
</evidence>
<gene>
    <name evidence="10 11" type="primary">plsX</name>
    <name evidence="11" type="ORF">OC680_00965</name>
</gene>
<dbReference type="RefSeq" id="WP_304515258.1">
    <property type="nucleotide sequence ID" value="NZ_JAOSID010000003.1"/>
</dbReference>
<comment type="catalytic activity">
    <reaction evidence="1 10">
        <text>a fatty acyl-[ACP] + phosphate = an acyl phosphate + holo-[ACP]</text>
        <dbReference type="Rhea" id="RHEA:42292"/>
        <dbReference type="Rhea" id="RHEA-COMP:9685"/>
        <dbReference type="Rhea" id="RHEA-COMP:14125"/>
        <dbReference type="ChEBI" id="CHEBI:43474"/>
        <dbReference type="ChEBI" id="CHEBI:59918"/>
        <dbReference type="ChEBI" id="CHEBI:64479"/>
        <dbReference type="ChEBI" id="CHEBI:138651"/>
        <dbReference type="EC" id="2.3.1.274"/>
    </reaction>
</comment>
<dbReference type="SUPFAM" id="SSF53659">
    <property type="entry name" value="Isocitrate/Isopropylmalate dehydrogenase-like"/>
    <property type="match status" value="1"/>
</dbReference>
<dbReference type="HAMAP" id="MF_00019">
    <property type="entry name" value="PlsX"/>
    <property type="match status" value="1"/>
</dbReference>
<dbReference type="InterPro" id="IPR012281">
    <property type="entry name" value="Phospholipid_synth_PlsX-like"/>
</dbReference>
<organism evidence="11 12">
    <name type="scientific">Candidatus Phytoplasma melaleucae</name>
    <dbReference type="NCBI Taxonomy" id="2982630"/>
    <lineage>
        <taxon>Bacteria</taxon>
        <taxon>Bacillati</taxon>
        <taxon>Mycoplasmatota</taxon>
        <taxon>Mollicutes</taxon>
        <taxon>Acholeplasmatales</taxon>
        <taxon>Acholeplasmataceae</taxon>
        <taxon>Candidatus Phytoplasma</taxon>
    </lineage>
</organism>
<comment type="function">
    <text evidence="10">Catalyzes the reversible formation of acyl-phosphate (acyl-PO(4)) from acyl-[acyl-carrier-protein] (acyl-ACP). This enzyme utilizes acyl-ACP as fatty acyl donor, but not acyl-CoA.</text>
</comment>
<evidence type="ECO:0000313" key="12">
    <source>
        <dbReference type="Proteomes" id="UP001172036"/>
    </source>
</evidence>
<evidence type="ECO:0000313" key="11">
    <source>
        <dbReference type="EMBL" id="MDO8168054.1"/>
    </source>
</evidence>
<evidence type="ECO:0000256" key="2">
    <source>
        <dbReference type="ARBA" id="ARBA00022490"/>
    </source>
</evidence>
<evidence type="ECO:0000256" key="5">
    <source>
        <dbReference type="ARBA" id="ARBA00023098"/>
    </source>
</evidence>
<evidence type="ECO:0000256" key="3">
    <source>
        <dbReference type="ARBA" id="ARBA00022516"/>
    </source>
</evidence>
<accession>A0ABT9DFB5</accession>
<comment type="pathway">
    <text evidence="10">Lipid metabolism; phospholipid metabolism.</text>
</comment>
<dbReference type="EMBL" id="JAOSID010000003">
    <property type="protein sequence ID" value="MDO8168054.1"/>
    <property type="molecule type" value="Genomic_DNA"/>
</dbReference>
<dbReference type="Pfam" id="PF02504">
    <property type="entry name" value="FA_synthesis"/>
    <property type="match status" value="1"/>
</dbReference>
<protein>
    <recommendedName>
        <fullName evidence="8 10">Phosphate acyltransferase</fullName>
        <ecNumber evidence="8 10">2.3.1.274</ecNumber>
    </recommendedName>
    <alternativeName>
        <fullName evidence="10">Acyl-ACP phosphotransacylase</fullName>
    </alternativeName>
    <alternativeName>
        <fullName evidence="10">Acyl-[acyl-carrier-protein]--phosphate acyltransferase</fullName>
    </alternativeName>
    <alternativeName>
        <fullName evidence="10">Phosphate-acyl-ACP acyltransferase</fullName>
    </alternativeName>
</protein>
<dbReference type="PANTHER" id="PTHR30100">
    <property type="entry name" value="FATTY ACID/PHOSPHOLIPID SYNTHESIS PROTEIN PLSX"/>
    <property type="match status" value="1"/>
</dbReference>
<dbReference type="InterPro" id="IPR003664">
    <property type="entry name" value="FA_synthesis"/>
</dbReference>
<name>A0ABT9DFB5_9MOLU</name>
<reference evidence="11 12" key="1">
    <citation type="journal article" date="2023" name="Int. J. Syst. Evol. Microbiol.">
        <title>The observation of taxonomic boundaries for the 16SrII and 16SrXXV phytoplasmas using genome-based delimitation.</title>
        <authorList>
            <person name="Rodrigues Jardim B."/>
            <person name="Tran-Nguyen L.T.T."/>
            <person name="Gambley C."/>
            <person name="Al-Sadi A.M."/>
            <person name="Al-Subhi A.M."/>
            <person name="Foissac X."/>
            <person name="Salar P."/>
            <person name="Cai H."/>
            <person name="Yang J.Y."/>
            <person name="Davis R."/>
            <person name="Jones L."/>
            <person name="Rodoni B."/>
            <person name="Constable F.E."/>
        </authorList>
    </citation>
    <scope>NUCLEOTIDE SEQUENCE [LARGE SCALE GENOMIC DNA]</scope>
    <source>
        <strain evidence="11">BAWM-155c</strain>
    </source>
</reference>
<keyword evidence="5 10" id="KW-0443">Lipid metabolism</keyword>
<comment type="subcellular location">
    <subcellularLocation>
        <location evidence="10">Cytoplasm</location>
    </subcellularLocation>
    <text evidence="10">Associated with the membrane possibly through PlsY.</text>
</comment>
<evidence type="ECO:0000256" key="8">
    <source>
        <dbReference type="ARBA" id="ARBA00024069"/>
    </source>
</evidence>
<keyword evidence="6 10" id="KW-0594">Phospholipid biosynthesis</keyword>
<dbReference type="PIRSF" id="PIRSF002465">
    <property type="entry name" value="Phsphlp_syn_PlsX"/>
    <property type="match status" value="1"/>
</dbReference>
<dbReference type="GO" id="GO:0043811">
    <property type="term" value="F:phosphate:acyl-[acyl carrier protein] acyltransferase activity"/>
    <property type="evidence" value="ECO:0007669"/>
    <property type="project" value="UniProtKB-EC"/>
</dbReference>
<keyword evidence="3 10" id="KW-0444">Lipid biosynthesis</keyword>
<comment type="caution">
    <text evidence="11">The sequence shown here is derived from an EMBL/GenBank/DDBJ whole genome shotgun (WGS) entry which is preliminary data.</text>
</comment>
<proteinExistence type="inferred from homology"/>